<evidence type="ECO:0000313" key="2">
    <source>
        <dbReference type="EMBL" id="GAK56409.1"/>
    </source>
</evidence>
<accession>A0A081BVQ4</accession>
<name>A0A081BVQ4_VECG1</name>
<proteinExistence type="predicted"/>
<evidence type="ECO:0000259" key="1">
    <source>
        <dbReference type="Pfam" id="PF04536"/>
    </source>
</evidence>
<keyword evidence="3" id="KW-1185">Reference proteome</keyword>
<protein>
    <recommendedName>
        <fullName evidence="1">TPM domain-containing protein</fullName>
    </recommendedName>
</protein>
<organism evidence="2">
    <name type="scientific">Vecturithrix granuli</name>
    <dbReference type="NCBI Taxonomy" id="1499967"/>
    <lineage>
        <taxon>Bacteria</taxon>
        <taxon>Candidatus Moduliflexota</taxon>
        <taxon>Candidatus Vecturitrichia</taxon>
        <taxon>Candidatus Vecturitrichales</taxon>
        <taxon>Candidatus Vecturitrichaceae</taxon>
        <taxon>Candidatus Vecturithrix</taxon>
    </lineage>
</organism>
<dbReference type="InterPro" id="IPR007621">
    <property type="entry name" value="TPM_dom"/>
</dbReference>
<reference evidence="2" key="1">
    <citation type="journal article" date="2015" name="PeerJ">
        <title>First genomic representation of candidate bacterial phylum KSB3 points to enhanced environmental sensing as a trigger of wastewater bulking.</title>
        <authorList>
            <person name="Sekiguchi Y."/>
            <person name="Ohashi A."/>
            <person name="Parks D.H."/>
            <person name="Yamauchi T."/>
            <person name="Tyson G.W."/>
            <person name="Hugenholtz P."/>
        </authorList>
    </citation>
    <scope>NUCLEOTIDE SEQUENCE [LARGE SCALE GENOMIC DNA]</scope>
</reference>
<evidence type="ECO:0000313" key="3">
    <source>
        <dbReference type="Proteomes" id="UP000030661"/>
    </source>
</evidence>
<sequence>MQHHYFIDSFKIRRWVPVLWILALLGIVLTGCTPTPLLVTPPMPYLTDEANVLSEAQRTELIDRLEAHNSTQVGRIFVLIIPKLPEEKTLEAYAYEKINATPLASGERNDRILILLPMEERQVRIETSQDVWERLTDEECTAIIQQQFIPQFKTGNYYQGLADGIAAIIAQLEAP</sequence>
<dbReference type="Proteomes" id="UP000030661">
    <property type="component" value="Unassembled WGS sequence"/>
</dbReference>
<dbReference type="PANTHER" id="PTHR30373:SF2">
    <property type="entry name" value="UPF0603 PROTEIN YGCG"/>
    <property type="match status" value="1"/>
</dbReference>
<dbReference type="Pfam" id="PF04536">
    <property type="entry name" value="TPM_phosphatase"/>
    <property type="match status" value="1"/>
</dbReference>
<dbReference type="EMBL" id="DF820464">
    <property type="protein sequence ID" value="GAK56409.1"/>
    <property type="molecule type" value="Genomic_DNA"/>
</dbReference>
<dbReference type="PANTHER" id="PTHR30373">
    <property type="entry name" value="UPF0603 PROTEIN YGCG"/>
    <property type="match status" value="1"/>
</dbReference>
<gene>
    <name evidence="2" type="ORF">U27_03371</name>
</gene>
<dbReference type="Gene3D" id="3.10.310.50">
    <property type="match status" value="1"/>
</dbReference>
<feature type="domain" description="TPM" evidence="1">
    <location>
        <begin position="47"/>
        <end position="170"/>
    </location>
</feature>
<dbReference type="HOGENOM" id="CLU_1529658_0_0_0"/>
<dbReference type="eggNOG" id="COG1512">
    <property type="taxonomic scope" value="Bacteria"/>
</dbReference>
<dbReference type="STRING" id="1499967.U27_03371"/>
<dbReference type="AlphaFoldDB" id="A0A081BVQ4"/>